<organism evidence="3">
    <name type="scientific">Cyanobacterium aponinum AL20115</name>
    <dbReference type="NCBI Taxonomy" id="3090662"/>
    <lineage>
        <taxon>Bacteria</taxon>
        <taxon>Bacillati</taxon>
        <taxon>Cyanobacteriota</taxon>
        <taxon>Cyanophyceae</taxon>
        <taxon>Oscillatoriophycideae</taxon>
        <taxon>Chroococcales</taxon>
        <taxon>Geminocystaceae</taxon>
        <taxon>Cyanobacterium</taxon>
    </lineage>
</organism>
<accession>A0AAF0ZKI4</accession>
<evidence type="ECO:0000256" key="2">
    <source>
        <dbReference type="SAM" id="SignalP"/>
    </source>
</evidence>
<feature type="signal peptide" evidence="2">
    <location>
        <begin position="1"/>
        <end position="19"/>
    </location>
</feature>
<proteinExistence type="predicted"/>
<sequence>MKYKAVFLLSLISCLLLNQKVTLSQSDPSEYTIPPFEPYEADVPKKPQRSPAEEKMQQESKKEIGEAVCSLQKRRKYLYLDSLIDHAMRELYLRTNNPKTIEIIQHSQIPENTSGLFSGFFRLTSRLLIEDYAYSKCPNILPLK</sequence>
<feature type="region of interest" description="Disordered" evidence="1">
    <location>
        <begin position="32"/>
        <end position="61"/>
    </location>
</feature>
<protein>
    <recommendedName>
        <fullName evidence="4">DUF4359 domain-containing protein</fullName>
    </recommendedName>
</protein>
<evidence type="ECO:0008006" key="4">
    <source>
        <dbReference type="Google" id="ProtNLM"/>
    </source>
</evidence>
<dbReference type="AlphaFoldDB" id="A0AAF0ZKI4"/>
<feature type="chain" id="PRO_5041918743" description="DUF4359 domain-containing protein" evidence="2">
    <location>
        <begin position="20"/>
        <end position="144"/>
    </location>
</feature>
<evidence type="ECO:0000256" key="1">
    <source>
        <dbReference type="SAM" id="MobiDB-lite"/>
    </source>
</evidence>
<evidence type="ECO:0000313" key="3">
    <source>
        <dbReference type="EMBL" id="WPF90302.1"/>
    </source>
</evidence>
<name>A0AAF0ZKI4_9CHRO</name>
<keyword evidence="2" id="KW-0732">Signal</keyword>
<dbReference type="RefSeq" id="WP_320002277.1">
    <property type="nucleotide sequence ID" value="NZ_CP138348.1"/>
</dbReference>
<dbReference type="EMBL" id="CP138348">
    <property type="protein sequence ID" value="WPF90302.1"/>
    <property type="molecule type" value="Genomic_DNA"/>
</dbReference>
<gene>
    <name evidence="3" type="ORF">SAY89_08540</name>
</gene>
<reference evidence="3" key="1">
    <citation type="submission" date="2023-11" db="EMBL/GenBank/DDBJ databases">
        <title>Genome sequence of Cyanobacterium aponinum BCRC AL20115.</title>
        <authorList>
            <person name="Chang H.-Y."/>
            <person name="Lin K.-M."/>
            <person name="Hsueh H.-T."/>
            <person name="Chu H.-A."/>
            <person name="Kuo C.-H."/>
        </authorList>
    </citation>
    <scope>NUCLEOTIDE SEQUENCE</scope>
    <source>
        <strain evidence="3">AL20115</strain>
    </source>
</reference>
<feature type="compositionally biased region" description="Basic and acidic residues" evidence="1">
    <location>
        <begin position="51"/>
        <end position="61"/>
    </location>
</feature>